<dbReference type="Proteomes" id="UP000316921">
    <property type="component" value="Chromosome"/>
</dbReference>
<keyword evidence="2" id="KW-1185">Reference proteome</keyword>
<sequence length="195" mass="21297">MLNLIASSPADGWAVVRADDGEVSLLRPPYDSADRETLTSSGLERVFRDGGFLVREMPFESWSSLVATLIRERREALGPDRLEAAARAAFEVLKMATSDQIRGHLARLREASLASGTGQAQLVLRALLDAPALLADPALMREAALLMAELATPVHGRHGLASRQSAWGVRRDSEVDRIDREISRRESILNFTPAA</sequence>
<name>A0A518BR42_9BACT</name>
<dbReference type="EMBL" id="CP036287">
    <property type="protein sequence ID" value="QDU69444.1"/>
    <property type="molecule type" value="Genomic_DNA"/>
</dbReference>
<evidence type="ECO:0000313" key="2">
    <source>
        <dbReference type="Proteomes" id="UP000316921"/>
    </source>
</evidence>
<evidence type="ECO:0000313" key="1">
    <source>
        <dbReference type="EMBL" id="QDU69444.1"/>
    </source>
</evidence>
<gene>
    <name evidence="1" type="ORF">Pla133_45640</name>
</gene>
<organism evidence="1 2">
    <name type="scientific">Engelhardtia mirabilis</name>
    <dbReference type="NCBI Taxonomy" id="2528011"/>
    <lineage>
        <taxon>Bacteria</taxon>
        <taxon>Pseudomonadati</taxon>
        <taxon>Planctomycetota</taxon>
        <taxon>Planctomycetia</taxon>
        <taxon>Planctomycetia incertae sedis</taxon>
        <taxon>Engelhardtia</taxon>
    </lineage>
</organism>
<protein>
    <submittedName>
        <fullName evidence="1">Uncharacterized protein</fullName>
    </submittedName>
</protein>
<accession>A0A518BR42</accession>
<reference evidence="1 2" key="1">
    <citation type="submission" date="2019-02" db="EMBL/GenBank/DDBJ databases">
        <title>Deep-cultivation of Planctomycetes and their phenomic and genomic characterization uncovers novel biology.</title>
        <authorList>
            <person name="Wiegand S."/>
            <person name="Jogler M."/>
            <person name="Boedeker C."/>
            <person name="Pinto D."/>
            <person name="Vollmers J."/>
            <person name="Rivas-Marin E."/>
            <person name="Kohn T."/>
            <person name="Peeters S.H."/>
            <person name="Heuer A."/>
            <person name="Rast P."/>
            <person name="Oberbeckmann S."/>
            <person name="Bunk B."/>
            <person name="Jeske O."/>
            <person name="Meyerdierks A."/>
            <person name="Storesund J.E."/>
            <person name="Kallscheuer N."/>
            <person name="Luecker S."/>
            <person name="Lage O.M."/>
            <person name="Pohl T."/>
            <person name="Merkel B.J."/>
            <person name="Hornburger P."/>
            <person name="Mueller R.-W."/>
            <person name="Bruemmer F."/>
            <person name="Labrenz M."/>
            <person name="Spormann A.M."/>
            <person name="Op den Camp H."/>
            <person name="Overmann J."/>
            <person name="Amann R."/>
            <person name="Jetten M.S.M."/>
            <person name="Mascher T."/>
            <person name="Medema M.H."/>
            <person name="Devos D.P."/>
            <person name="Kaster A.-K."/>
            <person name="Ovreas L."/>
            <person name="Rohde M."/>
            <person name="Galperin M.Y."/>
            <person name="Jogler C."/>
        </authorList>
    </citation>
    <scope>NUCLEOTIDE SEQUENCE [LARGE SCALE GENOMIC DNA]</scope>
    <source>
        <strain evidence="1 2">Pla133</strain>
    </source>
</reference>
<dbReference type="KEGG" id="pbap:Pla133_45640"/>
<dbReference type="AlphaFoldDB" id="A0A518BR42"/>
<proteinExistence type="predicted"/>
<dbReference type="RefSeq" id="WP_145069344.1">
    <property type="nucleotide sequence ID" value="NZ_CP036287.1"/>
</dbReference>